<dbReference type="SUPFAM" id="SSF53448">
    <property type="entry name" value="Nucleotide-diphospho-sugar transferases"/>
    <property type="match status" value="1"/>
</dbReference>
<dbReference type="InterPro" id="IPR029044">
    <property type="entry name" value="Nucleotide-diphossugar_trans"/>
</dbReference>
<evidence type="ECO:0000313" key="1">
    <source>
        <dbReference type="EMBL" id="MBO8202256.1"/>
    </source>
</evidence>
<sequence length="131" mass="13898">MSRTAPVALVMAKAPVPGRTKTRLHPLLGPQRCADLQAALLTHTMTLTAAQGLRTYVAYDPPDAAADRAMAHLLPSQVRLLPQAPGNLGQRLTAATDLDTPEDAAALLTDPLLPVPLRPLLTAEEPVWETG</sequence>
<evidence type="ECO:0008006" key="3">
    <source>
        <dbReference type="Google" id="ProtNLM"/>
    </source>
</evidence>
<evidence type="ECO:0000313" key="2">
    <source>
        <dbReference type="Proteomes" id="UP000721954"/>
    </source>
</evidence>
<keyword evidence="2" id="KW-1185">Reference proteome</keyword>
<comment type="caution">
    <text evidence="1">The sequence shown here is derived from an EMBL/GenBank/DDBJ whole genome shotgun (WGS) entry which is preliminary data.</text>
</comment>
<proteinExistence type="predicted"/>
<dbReference type="PANTHER" id="PTHR36529">
    <property type="entry name" value="SLL1095 PROTEIN"/>
    <property type="match status" value="1"/>
</dbReference>
<reference evidence="1 2" key="1">
    <citation type="submission" date="2021-02" db="EMBL/GenBank/DDBJ databases">
        <title>Streptomyces spirodelae sp. nov., isolated from duckweed.</title>
        <authorList>
            <person name="Saimee Y."/>
            <person name="Duangmal K."/>
        </authorList>
    </citation>
    <scope>NUCLEOTIDE SEQUENCE [LARGE SCALE GENOMIC DNA]</scope>
    <source>
        <strain evidence="1 2">DSM 42105</strain>
    </source>
</reference>
<dbReference type="Proteomes" id="UP000721954">
    <property type="component" value="Unassembled WGS sequence"/>
</dbReference>
<dbReference type="InterPro" id="IPR018641">
    <property type="entry name" value="Trfase_1_rSAM/seldom-assoc"/>
</dbReference>
<dbReference type="EMBL" id="JAFFZM010000022">
    <property type="protein sequence ID" value="MBO8202256.1"/>
    <property type="molecule type" value="Genomic_DNA"/>
</dbReference>
<dbReference type="PANTHER" id="PTHR36529:SF1">
    <property type="entry name" value="GLYCOSYLTRANSFERASE"/>
    <property type="match status" value="1"/>
</dbReference>
<dbReference type="RefSeq" id="WP_209213812.1">
    <property type="nucleotide sequence ID" value="NZ_JAFFZM010000022.1"/>
</dbReference>
<dbReference type="GeneID" id="96262628"/>
<protein>
    <recommendedName>
        <fullName evidence="3">Glycosyltransferase</fullName>
    </recommendedName>
</protein>
<dbReference type="Gene3D" id="3.90.550.10">
    <property type="entry name" value="Spore Coat Polysaccharide Biosynthesis Protein SpsA, Chain A"/>
    <property type="match status" value="1"/>
</dbReference>
<name>A0ABS3Y3M1_9ACTN</name>
<gene>
    <name evidence="1" type="ORF">JW613_28805</name>
</gene>
<accession>A0ABS3Y3M1</accession>
<organism evidence="1 2">
    <name type="scientific">Streptomyces smyrnaeus</name>
    <dbReference type="NCBI Taxonomy" id="1387713"/>
    <lineage>
        <taxon>Bacteria</taxon>
        <taxon>Bacillati</taxon>
        <taxon>Actinomycetota</taxon>
        <taxon>Actinomycetes</taxon>
        <taxon>Kitasatosporales</taxon>
        <taxon>Streptomycetaceae</taxon>
        <taxon>Streptomyces</taxon>
    </lineage>
</organism>